<dbReference type="PANTHER" id="PTHR43617:SF34">
    <property type="entry name" value="PUTATIVE-RELATED"/>
    <property type="match status" value="1"/>
</dbReference>
<dbReference type="InterPro" id="IPR050276">
    <property type="entry name" value="MshD_Acetyltransferase"/>
</dbReference>
<evidence type="ECO:0000313" key="2">
    <source>
        <dbReference type="EMBL" id="MCB7389209.1"/>
    </source>
</evidence>
<gene>
    <name evidence="2" type="ORF">LIZ65_18145</name>
</gene>
<organism evidence="2 3">
    <name type="scientific">Bariatricus massiliensis</name>
    <dbReference type="NCBI Taxonomy" id="1745713"/>
    <lineage>
        <taxon>Bacteria</taxon>
        <taxon>Bacillati</taxon>
        <taxon>Bacillota</taxon>
        <taxon>Clostridia</taxon>
        <taxon>Lachnospirales</taxon>
        <taxon>Lachnospiraceae</taxon>
        <taxon>Bariatricus</taxon>
    </lineage>
</organism>
<dbReference type="SUPFAM" id="SSF55729">
    <property type="entry name" value="Acyl-CoA N-acyltransferases (Nat)"/>
    <property type="match status" value="1"/>
</dbReference>
<dbReference type="Gene3D" id="3.40.630.30">
    <property type="match status" value="1"/>
</dbReference>
<evidence type="ECO:0000313" key="3">
    <source>
        <dbReference type="Proteomes" id="UP001299546"/>
    </source>
</evidence>
<dbReference type="Pfam" id="PF00583">
    <property type="entry name" value="Acetyltransf_1"/>
    <property type="match status" value="1"/>
</dbReference>
<dbReference type="InterPro" id="IPR016181">
    <property type="entry name" value="Acyl_CoA_acyltransferase"/>
</dbReference>
<feature type="domain" description="N-acetyltransferase" evidence="1">
    <location>
        <begin position="3"/>
        <end position="147"/>
    </location>
</feature>
<dbReference type="PANTHER" id="PTHR43617">
    <property type="entry name" value="L-AMINO ACID N-ACETYLTRANSFERASE"/>
    <property type="match status" value="1"/>
</dbReference>
<dbReference type="PROSITE" id="PS51186">
    <property type="entry name" value="GNAT"/>
    <property type="match status" value="1"/>
</dbReference>
<dbReference type="Gene3D" id="1.10.287.900">
    <property type="entry name" value="The crystal structure of the spermine/spermidine acetyltransferase from enterococcus faecali"/>
    <property type="match status" value="1"/>
</dbReference>
<dbReference type="EMBL" id="JAJCIS010000020">
    <property type="protein sequence ID" value="MCB7389209.1"/>
    <property type="molecule type" value="Genomic_DNA"/>
</dbReference>
<protein>
    <submittedName>
        <fullName evidence="2">GNAT family N-acetyltransferase</fullName>
    </submittedName>
</protein>
<evidence type="ECO:0000259" key="1">
    <source>
        <dbReference type="PROSITE" id="PS51186"/>
    </source>
</evidence>
<dbReference type="RefSeq" id="WP_066734385.1">
    <property type="nucleotide sequence ID" value="NZ_JAJCIQ010000019.1"/>
</dbReference>
<sequence>MKLHFEPVCPENRKEIESLQIFAEQIGFIETVAECMTEADEFCQWRPLGIYDGDVLVGFAMYGYFGTSLHDGRLWLDRLLIDKNYQGLGYGKAAVAALVERLHREYNNIDIYLSVYEANKAAIALYKQIGFHFTGEYDTKGEKIMLL</sequence>
<comment type="caution">
    <text evidence="2">The sequence shown here is derived from an EMBL/GenBank/DDBJ whole genome shotgun (WGS) entry which is preliminary data.</text>
</comment>
<name>A0ABS8DM17_9FIRM</name>
<dbReference type="InterPro" id="IPR027455">
    <property type="entry name" value="Sper_AcTfrase_N"/>
</dbReference>
<proteinExistence type="predicted"/>
<dbReference type="Proteomes" id="UP001299546">
    <property type="component" value="Unassembled WGS sequence"/>
</dbReference>
<accession>A0ABS8DM17</accession>
<dbReference type="InterPro" id="IPR000182">
    <property type="entry name" value="GNAT_dom"/>
</dbReference>
<keyword evidence="3" id="KW-1185">Reference proteome</keyword>
<reference evidence="2 3" key="1">
    <citation type="submission" date="2021-10" db="EMBL/GenBank/DDBJ databases">
        <title>Collection of gut derived symbiotic bacterial strains cultured from healthy donors.</title>
        <authorList>
            <person name="Lin H."/>
            <person name="Littmann E."/>
            <person name="Kohout C."/>
            <person name="Pamer E.G."/>
        </authorList>
    </citation>
    <scope>NUCLEOTIDE SEQUENCE [LARGE SCALE GENOMIC DNA]</scope>
    <source>
        <strain evidence="2 3">DFI.1.165</strain>
    </source>
</reference>
<dbReference type="CDD" id="cd04301">
    <property type="entry name" value="NAT_SF"/>
    <property type="match status" value="1"/>
</dbReference>